<dbReference type="GO" id="GO:0016740">
    <property type="term" value="F:transferase activity"/>
    <property type="evidence" value="ECO:0007669"/>
    <property type="project" value="UniProtKB-KW"/>
</dbReference>
<organism evidence="1 2">
    <name type="scientific">Amycolatopsis xylanica</name>
    <dbReference type="NCBI Taxonomy" id="589385"/>
    <lineage>
        <taxon>Bacteria</taxon>
        <taxon>Bacillati</taxon>
        <taxon>Actinomycetota</taxon>
        <taxon>Actinomycetes</taxon>
        <taxon>Pseudonocardiales</taxon>
        <taxon>Pseudonocardiaceae</taxon>
        <taxon>Amycolatopsis</taxon>
    </lineage>
</organism>
<dbReference type="InterPro" id="IPR027417">
    <property type="entry name" value="P-loop_NTPase"/>
</dbReference>
<dbReference type="Pfam" id="PF13469">
    <property type="entry name" value="Sulfotransfer_3"/>
    <property type="match status" value="1"/>
</dbReference>
<name>A0A1H3S7L4_9PSEU</name>
<dbReference type="STRING" id="589385.SAMN05421504_11320"/>
<dbReference type="Proteomes" id="UP000199515">
    <property type="component" value="Unassembled WGS sequence"/>
</dbReference>
<dbReference type="OrthoDB" id="663914at2"/>
<dbReference type="AlphaFoldDB" id="A0A1H3S7L4"/>
<reference evidence="1 2" key="1">
    <citation type="submission" date="2016-10" db="EMBL/GenBank/DDBJ databases">
        <authorList>
            <person name="de Groot N.N."/>
        </authorList>
    </citation>
    <scope>NUCLEOTIDE SEQUENCE [LARGE SCALE GENOMIC DNA]</scope>
    <source>
        <strain evidence="1 2">CPCC 202699</strain>
    </source>
</reference>
<evidence type="ECO:0000313" key="2">
    <source>
        <dbReference type="Proteomes" id="UP000199515"/>
    </source>
</evidence>
<dbReference type="SUPFAM" id="SSF52540">
    <property type="entry name" value="P-loop containing nucleoside triphosphate hydrolases"/>
    <property type="match status" value="1"/>
</dbReference>
<accession>A0A1H3S7L4</accession>
<dbReference type="EMBL" id="FNON01000013">
    <property type="protein sequence ID" value="SDZ34083.1"/>
    <property type="molecule type" value="Genomic_DNA"/>
</dbReference>
<protein>
    <submittedName>
        <fullName evidence="1">Sulfotransferase family protein</fullName>
    </submittedName>
</protein>
<dbReference type="Gene3D" id="3.40.50.300">
    <property type="entry name" value="P-loop containing nucleotide triphosphate hydrolases"/>
    <property type="match status" value="1"/>
</dbReference>
<keyword evidence="1" id="KW-0808">Transferase</keyword>
<evidence type="ECO:0000313" key="1">
    <source>
        <dbReference type="EMBL" id="SDZ34083.1"/>
    </source>
</evidence>
<proteinExistence type="predicted"/>
<keyword evidence="2" id="KW-1185">Reference proteome</keyword>
<sequence length="301" mass="32543">MAGPRVLYVTGWCRSGTTMIGNLLNELDGVVHVGELRYLWRNGVLGDGTNTSCGCAEPVVDCPLWSKVLGLTGGADVLATARLWAEAQDLLVRTRHTARRLAARQSPAACELAARMAELYAAIAAVSGAHTIVDSSKFPAEAALLSGTDLRILHVVRDPRAVAHSWLRPKDYIPAMSPARSTVYWTGFNAASELVCLRNPATSMRLRYEDFVRDPRGGLADILRLLGLRAEPPIGADGLATLGVNHTVTGNPDRFAQGRVRVRPDDRWRRDLPRRAGATATALAFPLLGRYGYPVRTAAVA</sequence>
<gene>
    <name evidence="1" type="ORF">SAMN05421504_11320</name>
</gene>